<evidence type="ECO:0000313" key="6">
    <source>
        <dbReference type="Proteomes" id="UP001259803"/>
    </source>
</evidence>
<dbReference type="NCBIfam" id="TIGR01484">
    <property type="entry name" value="HAD-SF-IIB"/>
    <property type="match status" value="1"/>
</dbReference>
<dbReference type="PANTHER" id="PTHR43768:SF3">
    <property type="entry name" value="TREHALOSE 6-PHOSPHATE PHOSPHATASE"/>
    <property type="match status" value="1"/>
</dbReference>
<protein>
    <recommendedName>
        <fullName evidence="4">Trehalose 6-phosphate phosphatase</fullName>
        <ecNumber evidence="4">3.1.3.12</ecNumber>
    </recommendedName>
</protein>
<reference evidence="5 6" key="1">
    <citation type="submission" date="2023-09" db="EMBL/GenBank/DDBJ databases">
        <authorList>
            <person name="Rey-Velasco X."/>
        </authorList>
    </citation>
    <scope>NUCLEOTIDE SEQUENCE [LARGE SCALE GENOMIC DNA]</scope>
    <source>
        <strain evidence="5 6">F390</strain>
    </source>
</reference>
<gene>
    <name evidence="5" type="primary">otsB</name>
    <name evidence="5" type="ORF">RM533_10905</name>
</gene>
<keyword evidence="6" id="KW-1185">Reference proteome</keyword>
<comment type="similarity">
    <text evidence="2 4">Belongs to the trehalose phosphatase family.</text>
</comment>
<dbReference type="PANTHER" id="PTHR43768">
    <property type="entry name" value="TREHALOSE 6-PHOSPHATE PHOSPHATASE"/>
    <property type="match status" value="1"/>
</dbReference>
<dbReference type="Gene3D" id="3.30.70.1020">
    <property type="entry name" value="Trehalose-6-phosphate phosphatase related protein, domain 2"/>
    <property type="match status" value="1"/>
</dbReference>
<evidence type="ECO:0000256" key="1">
    <source>
        <dbReference type="ARBA" id="ARBA00005199"/>
    </source>
</evidence>
<dbReference type="InterPro" id="IPR036412">
    <property type="entry name" value="HAD-like_sf"/>
</dbReference>
<comment type="function">
    <text evidence="4">Removes the phosphate from trehalose 6-phosphate to produce free trehalose.</text>
</comment>
<comment type="pathway">
    <text evidence="1 4">Glycan biosynthesis; trehalose biosynthesis.</text>
</comment>
<evidence type="ECO:0000313" key="5">
    <source>
        <dbReference type="EMBL" id="MDT0576686.1"/>
    </source>
</evidence>
<comment type="caution">
    <text evidence="5">The sequence shown here is derived from an EMBL/GenBank/DDBJ whole genome shotgun (WGS) entry which is preliminary data.</text>
</comment>
<proteinExistence type="inferred from homology"/>
<dbReference type="Gene3D" id="3.40.50.1000">
    <property type="entry name" value="HAD superfamily/HAD-like"/>
    <property type="match status" value="1"/>
</dbReference>
<dbReference type="EMBL" id="JAVRHS010000009">
    <property type="protein sequence ID" value="MDT0576686.1"/>
    <property type="molecule type" value="Genomic_DNA"/>
</dbReference>
<dbReference type="GO" id="GO:0004805">
    <property type="term" value="F:trehalose-phosphatase activity"/>
    <property type="evidence" value="ECO:0007669"/>
    <property type="project" value="UniProtKB-EC"/>
</dbReference>
<evidence type="ECO:0000256" key="4">
    <source>
        <dbReference type="RuleBase" id="RU361117"/>
    </source>
</evidence>
<dbReference type="Pfam" id="PF02358">
    <property type="entry name" value="Trehalose_PPase"/>
    <property type="match status" value="1"/>
</dbReference>
<accession>A0ABU2ZJA6</accession>
<sequence length="244" mass="26136">MGDAGPPPLIDPARDALFLDFDGTLVELAARPDAIDVPDLLIDRLHRLAERLDNRLAIVSGRDIATLDSFGVGKLALAGSHGAQWRLADGSQGTTTAPAGLDDARAQFRQFAASHEGVIFEDKPLGTALHYRLAPEQQDACQSLAACLSHQWGFHIQHGHAMVELRQGGIDKGTAIRQLLEKSPFAGSRPIFAGDDVTDEAGFDAVEWAGGHGVLVGASRPSAARYRLPSVHQVNEWLSATLNR</sequence>
<dbReference type="InterPro" id="IPR044651">
    <property type="entry name" value="OTSB-like"/>
</dbReference>
<evidence type="ECO:0000256" key="2">
    <source>
        <dbReference type="ARBA" id="ARBA00008770"/>
    </source>
</evidence>
<keyword evidence="3 4" id="KW-0378">Hydrolase</keyword>
<dbReference type="EC" id="3.1.3.12" evidence="4"/>
<dbReference type="InterPro" id="IPR006379">
    <property type="entry name" value="HAD-SF_hydro_IIB"/>
</dbReference>
<name>A0ABU2ZJA6_9SPHN</name>
<keyword evidence="4" id="KW-0460">Magnesium</keyword>
<keyword evidence="4" id="KW-0479">Metal-binding</keyword>
<dbReference type="InterPro" id="IPR003337">
    <property type="entry name" value="Trehalose_PPase"/>
</dbReference>
<dbReference type="NCBIfam" id="TIGR00685">
    <property type="entry name" value="T6PP"/>
    <property type="match status" value="1"/>
</dbReference>
<dbReference type="InterPro" id="IPR023214">
    <property type="entry name" value="HAD_sf"/>
</dbReference>
<comment type="cofactor">
    <cofactor evidence="4">
        <name>Mg(2+)</name>
        <dbReference type="ChEBI" id="CHEBI:18420"/>
    </cofactor>
</comment>
<evidence type="ECO:0000256" key="3">
    <source>
        <dbReference type="ARBA" id="ARBA00022801"/>
    </source>
</evidence>
<comment type="catalytic activity">
    <reaction evidence="4">
        <text>alpha,alpha-trehalose 6-phosphate + H2O = alpha,alpha-trehalose + phosphate</text>
        <dbReference type="Rhea" id="RHEA:23420"/>
        <dbReference type="ChEBI" id="CHEBI:15377"/>
        <dbReference type="ChEBI" id="CHEBI:16551"/>
        <dbReference type="ChEBI" id="CHEBI:43474"/>
        <dbReference type="ChEBI" id="CHEBI:58429"/>
        <dbReference type="EC" id="3.1.3.12"/>
    </reaction>
</comment>
<dbReference type="RefSeq" id="WP_311341263.1">
    <property type="nucleotide sequence ID" value="NZ_JAVRHS010000009.1"/>
</dbReference>
<dbReference type="SUPFAM" id="SSF56784">
    <property type="entry name" value="HAD-like"/>
    <property type="match status" value="1"/>
</dbReference>
<dbReference type="CDD" id="cd01627">
    <property type="entry name" value="HAD_TPP"/>
    <property type="match status" value="1"/>
</dbReference>
<organism evidence="5 6">
    <name type="scientific">Croceicoccus esteveae</name>
    <dbReference type="NCBI Taxonomy" id="3075597"/>
    <lineage>
        <taxon>Bacteria</taxon>
        <taxon>Pseudomonadati</taxon>
        <taxon>Pseudomonadota</taxon>
        <taxon>Alphaproteobacteria</taxon>
        <taxon>Sphingomonadales</taxon>
        <taxon>Erythrobacteraceae</taxon>
        <taxon>Croceicoccus</taxon>
    </lineage>
</organism>
<dbReference type="Proteomes" id="UP001259803">
    <property type="component" value="Unassembled WGS sequence"/>
</dbReference>